<sequence>MTFPIIPLHGRELAEGFQKSSVPAPDLSIPTLIWKEAVQSLNVPTLDLSVPTLRPAYLCLRSTLQTKIELAEQRAYTISQRLYTCLSRRSQR</sequence>
<proteinExistence type="predicted"/>
<keyword evidence="2" id="KW-1185">Reference proteome</keyword>
<name>A0AAN9PD04_CLITE</name>
<gene>
    <name evidence="1" type="ORF">RJT34_16609</name>
</gene>
<protein>
    <submittedName>
        <fullName evidence="1">Uncharacterized protein</fullName>
    </submittedName>
</protein>
<comment type="caution">
    <text evidence="1">The sequence shown here is derived from an EMBL/GenBank/DDBJ whole genome shotgun (WGS) entry which is preliminary data.</text>
</comment>
<evidence type="ECO:0000313" key="1">
    <source>
        <dbReference type="EMBL" id="KAK7293736.1"/>
    </source>
</evidence>
<accession>A0AAN9PD04</accession>
<organism evidence="1 2">
    <name type="scientific">Clitoria ternatea</name>
    <name type="common">Butterfly pea</name>
    <dbReference type="NCBI Taxonomy" id="43366"/>
    <lineage>
        <taxon>Eukaryota</taxon>
        <taxon>Viridiplantae</taxon>
        <taxon>Streptophyta</taxon>
        <taxon>Embryophyta</taxon>
        <taxon>Tracheophyta</taxon>
        <taxon>Spermatophyta</taxon>
        <taxon>Magnoliopsida</taxon>
        <taxon>eudicotyledons</taxon>
        <taxon>Gunneridae</taxon>
        <taxon>Pentapetalae</taxon>
        <taxon>rosids</taxon>
        <taxon>fabids</taxon>
        <taxon>Fabales</taxon>
        <taxon>Fabaceae</taxon>
        <taxon>Papilionoideae</taxon>
        <taxon>50 kb inversion clade</taxon>
        <taxon>NPAAA clade</taxon>
        <taxon>indigoferoid/millettioid clade</taxon>
        <taxon>Phaseoleae</taxon>
        <taxon>Clitoria</taxon>
    </lineage>
</organism>
<dbReference type="EMBL" id="JAYKXN010000004">
    <property type="protein sequence ID" value="KAK7293736.1"/>
    <property type="molecule type" value="Genomic_DNA"/>
</dbReference>
<reference evidence="1 2" key="1">
    <citation type="submission" date="2024-01" db="EMBL/GenBank/DDBJ databases">
        <title>The genomes of 5 underutilized Papilionoideae crops provide insights into root nodulation and disease resistance.</title>
        <authorList>
            <person name="Yuan L."/>
        </authorList>
    </citation>
    <scope>NUCLEOTIDE SEQUENCE [LARGE SCALE GENOMIC DNA]</scope>
    <source>
        <strain evidence="1">LY-2023</strain>
        <tissue evidence="1">Leaf</tissue>
    </source>
</reference>
<dbReference type="Proteomes" id="UP001359559">
    <property type="component" value="Unassembled WGS sequence"/>
</dbReference>
<dbReference type="AlphaFoldDB" id="A0AAN9PD04"/>
<evidence type="ECO:0000313" key="2">
    <source>
        <dbReference type="Proteomes" id="UP001359559"/>
    </source>
</evidence>